<accession>A0ACB8HRG8</accession>
<gene>
    <name evidence="1" type="ORF">KPL71_025354</name>
</gene>
<protein>
    <submittedName>
        <fullName evidence="1">Protein ltv1</fullName>
    </submittedName>
</protein>
<dbReference type="EMBL" id="CM039178">
    <property type="protein sequence ID" value="KAH9677371.1"/>
    <property type="molecule type" value="Genomic_DNA"/>
</dbReference>
<sequence>MDEMDQKQPRTTPSRQAQHTTEHRHIESHSHTATRRRRCQFRSRAPALQLLAVLRAAVSSVQVCRCQFRSRAPALQLLAVPRAAVSFDSAAAVAGSLLSAAQGNDRVFVRVDNTPYSVNTLEDNYDDSNSIFADAPDDNDDEGGTSRPAGTAQLPERIRKEILELGFPDDGYNYLTHLREIKNNGGGSAFYENPKSRLYQLPHDIKAYDASRVNISEVKNENEKSIYSVASKSVNVKVQRAVDPEVAALLDDSDLSRFGSDVEDLEEDFILQANCTEEGINLGIDEKLNLSEEYKVVDEVSDAATDGYLILSNGHNAVQEGNRVLEEARDEGVTEKPRMRRLLDEKFDLLECQEYGTDSEDDYDGDIAEEDESLADKLKLVLDDRVTDELQIDDDYKVPAPDIIRRCVEYAEKYAKEKEDEEVAIVQESSDESEKWDCETIISTYSNLDNHPAKIVAPGLARKKKLAETISGALNAPNHVISLRGKEKLPVDFLPLRQKAATEKVKSAGAPKTEQQKRKQHGQESKEEKRERKAAVKEGRREARQAKKEMKELYRCEAQRAQKAAAISCPSSIRLM</sequence>
<comment type="caution">
    <text evidence="1">The sequence shown here is derived from an EMBL/GenBank/DDBJ whole genome shotgun (WGS) entry which is preliminary data.</text>
</comment>
<reference evidence="2" key="1">
    <citation type="journal article" date="2023" name="Hortic. Res.">
        <title>A chromosome-level phased genome enabling allele-level studies in sweet orange: a case study on citrus Huanglongbing tolerance.</title>
        <authorList>
            <person name="Wu B."/>
            <person name="Yu Q."/>
            <person name="Deng Z."/>
            <person name="Duan Y."/>
            <person name="Luo F."/>
            <person name="Gmitter F. Jr."/>
        </authorList>
    </citation>
    <scope>NUCLEOTIDE SEQUENCE [LARGE SCALE GENOMIC DNA]</scope>
    <source>
        <strain evidence="2">cv. Valencia</strain>
    </source>
</reference>
<proteinExistence type="predicted"/>
<evidence type="ECO:0000313" key="2">
    <source>
        <dbReference type="Proteomes" id="UP000829398"/>
    </source>
</evidence>
<organism evidence="1 2">
    <name type="scientific">Citrus sinensis</name>
    <name type="common">Sweet orange</name>
    <name type="synonym">Citrus aurantium var. sinensis</name>
    <dbReference type="NCBI Taxonomy" id="2711"/>
    <lineage>
        <taxon>Eukaryota</taxon>
        <taxon>Viridiplantae</taxon>
        <taxon>Streptophyta</taxon>
        <taxon>Embryophyta</taxon>
        <taxon>Tracheophyta</taxon>
        <taxon>Spermatophyta</taxon>
        <taxon>Magnoliopsida</taxon>
        <taxon>eudicotyledons</taxon>
        <taxon>Gunneridae</taxon>
        <taxon>Pentapetalae</taxon>
        <taxon>rosids</taxon>
        <taxon>malvids</taxon>
        <taxon>Sapindales</taxon>
        <taxon>Rutaceae</taxon>
        <taxon>Aurantioideae</taxon>
        <taxon>Citrus</taxon>
    </lineage>
</organism>
<keyword evidence="2" id="KW-1185">Reference proteome</keyword>
<evidence type="ECO:0000313" key="1">
    <source>
        <dbReference type="EMBL" id="KAH9677371.1"/>
    </source>
</evidence>
<dbReference type="Proteomes" id="UP000829398">
    <property type="component" value="Chromosome 9"/>
</dbReference>
<name>A0ACB8HRG8_CITSI</name>